<reference evidence="3 4" key="1">
    <citation type="journal article" date="2016" name="Mol. Biol. Evol.">
        <title>Comparative Genomics of Early-Diverging Mushroom-Forming Fungi Provides Insights into the Origins of Lignocellulose Decay Capabilities.</title>
        <authorList>
            <person name="Nagy L.G."/>
            <person name="Riley R."/>
            <person name="Tritt A."/>
            <person name="Adam C."/>
            <person name="Daum C."/>
            <person name="Floudas D."/>
            <person name="Sun H."/>
            <person name="Yadav J.S."/>
            <person name="Pangilinan J."/>
            <person name="Larsson K.H."/>
            <person name="Matsuura K."/>
            <person name="Barry K."/>
            <person name="Labutti K."/>
            <person name="Kuo R."/>
            <person name="Ohm R.A."/>
            <person name="Bhattacharya S.S."/>
            <person name="Shirouzu T."/>
            <person name="Yoshinaga Y."/>
            <person name="Martin F.M."/>
            <person name="Grigoriev I.V."/>
            <person name="Hibbett D.S."/>
        </authorList>
    </citation>
    <scope>NUCLEOTIDE SEQUENCE [LARGE SCALE GENOMIC DNA]</scope>
    <source>
        <strain evidence="3 4">93-53</strain>
    </source>
</reference>
<keyword evidence="2" id="KW-0472">Membrane</keyword>
<feature type="compositionally biased region" description="Basic residues" evidence="1">
    <location>
        <begin position="470"/>
        <end position="487"/>
    </location>
</feature>
<organism evidence="3 4">
    <name type="scientific">Laetiporus sulphureus 93-53</name>
    <dbReference type="NCBI Taxonomy" id="1314785"/>
    <lineage>
        <taxon>Eukaryota</taxon>
        <taxon>Fungi</taxon>
        <taxon>Dikarya</taxon>
        <taxon>Basidiomycota</taxon>
        <taxon>Agaricomycotina</taxon>
        <taxon>Agaricomycetes</taxon>
        <taxon>Polyporales</taxon>
        <taxon>Laetiporus</taxon>
    </lineage>
</organism>
<sequence length="583" mass="63845">MSHAVARIMDIGRGPSEFLDALDAFISTILTPSLHSARALVTPVLFPHVMFPTDLFGWSVVTITYRSAGFTVDPIVLVVNVFVWVVSLSIGVLVYDKYQAVSVPAKRAPSKPVMYQYPPDDCEVFVHYRRPEEQLLKWRQLTPEEEFTSQQLLFTKGGTVFLRYFLGLVSVVKQVPPHFIVRMALGVKTRINIEKSIASAAIKPPIVTVGGYFPLVNALYGPAAVSLSSFLGLGPLVSGHLQLIASQLGIPRCSLLSNQFRHLSPESINQVSMLIPAGLERLYAHKLLGALTLPFVENLNMALRLWSPALTTVFYVIDGTRKVTVLPVPCGVSVLPATPAIRHKQSALVALNGMRPSSVILPLLLWALRSNCPPLYVSLPNYSGIITIHTVTLIGTRSLLITASTSSHADHTDSDDYMLVYLGSCPSGIHGDRNEDESIVLTQCDPNKTKIMHADGVLLVGVDDTEEVHRRKPRRRGGKKVTARRNRERAARAAAGSDTAYEGAPNGDHSEDLYEIVYDVSNTPAPETESEPESESGSDSDSEPEPGVQTESVHRKRPPRAGRKRTRQLRRQMEAARSAANGG</sequence>
<evidence type="ECO:0000313" key="3">
    <source>
        <dbReference type="EMBL" id="KZT03784.1"/>
    </source>
</evidence>
<evidence type="ECO:0000256" key="2">
    <source>
        <dbReference type="SAM" id="Phobius"/>
    </source>
</evidence>
<keyword evidence="2" id="KW-0812">Transmembrane</keyword>
<proteinExistence type="predicted"/>
<dbReference type="EMBL" id="KV427641">
    <property type="protein sequence ID" value="KZT03784.1"/>
    <property type="molecule type" value="Genomic_DNA"/>
</dbReference>
<feature type="compositionally biased region" description="Acidic residues" evidence="1">
    <location>
        <begin position="528"/>
        <end position="544"/>
    </location>
</feature>
<keyword evidence="4" id="KW-1185">Reference proteome</keyword>
<dbReference type="Proteomes" id="UP000076871">
    <property type="component" value="Unassembled WGS sequence"/>
</dbReference>
<dbReference type="GeneID" id="63831608"/>
<evidence type="ECO:0000256" key="1">
    <source>
        <dbReference type="SAM" id="MobiDB-lite"/>
    </source>
</evidence>
<dbReference type="InParanoid" id="A0A165CZ19"/>
<feature type="region of interest" description="Disordered" evidence="1">
    <location>
        <begin position="466"/>
        <end position="509"/>
    </location>
</feature>
<gene>
    <name evidence="3" type="ORF">LAESUDRAFT_814441</name>
</gene>
<feature type="compositionally biased region" description="Basic residues" evidence="1">
    <location>
        <begin position="554"/>
        <end position="570"/>
    </location>
</feature>
<name>A0A165CZ19_9APHY</name>
<feature type="transmembrane region" description="Helical" evidence="2">
    <location>
        <begin position="75"/>
        <end position="95"/>
    </location>
</feature>
<protein>
    <submittedName>
        <fullName evidence="3">Uncharacterized protein</fullName>
    </submittedName>
</protein>
<evidence type="ECO:0000313" key="4">
    <source>
        <dbReference type="Proteomes" id="UP000076871"/>
    </source>
</evidence>
<keyword evidence="2" id="KW-1133">Transmembrane helix</keyword>
<feature type="region of interest" description="Disordered" evidence="1">
    <location>
        <begin position="521"/>
        <end position="583"/>
    </location>
</feature>
<dbReference type="RefSeq" id="XP_040761524.1">
    <property type="nucleotide sequence ID" value="XM_040914581.1"/>
</dbReference>
<dbReference type="AlphaFoldDB" id="A0A165CZ19"/>
<accession>A0A165CZ19</accession>